<name>A0AAN8A0W6_9PEZI</name>
<feature type="region of interest" description="Disordered" evidence="1">
    <location>
        <begin position="1"/>
        <end position="62"/>
    </location>
</feature>
<sequence>MLSIHSRKRTRSPTPNTSPGKVRRTSTFEGAMNASPSTEGSAKVEDDGTATTQESTIPTPPLLKNPGELVAMIIKPLSPVDSRNFRQTCTWARDHVAKSFANHNFTHVVIANNAHDSARRLAQIVQGNKGLAEHVQTLTVFFGGIYHPRRLCHKDGQDGWTLSGVIPRLRALHHLELREIDSQAVACHFRRQHVPTNEVCSSQIGHSDQLIYTTPGTDWPQPTTLWITSAQLTKQDITYLVRLAGPGLRHLKLREIKCTEGNWRDILQDLLTTSTGLERLELQCLSDATGSRLHGFGNLSLEGWERFATTNIHKAIRGPKGIEVVVVHQFDAYMTGSQAVKFGLEKIIERLAGYVDVNGDMKFVK</sequence>
<comment type="caution">
    <text evidence="2">The sequence shown here is derived from an EMBL/GenBank/DDBJ whole genome shotgun (WGS) entry which is preliminary data.</text>
</comment>
<evidence type="ECO:0000313" key="2">
    <source>
        <dbReference type="EMBL" id="KAK5697327.1"/>
    </source>
</evidence>
<protein>
    <submittedName>
        <fullName evidence="2">Uncharacterized protein</fullName>
    </submittedName>
</protein>
<gene>
    <name evidence="2" type="ORF">LTR97_007464</name>
</gene>
<evidence type="ECO:0000313" key="3">
    <source>
        <dbReference type="Proteomes" id="UP001310594"/>
    </source>
</evidence>
<accession>A0AAN8A0W6</accession>
<organism evidence="2 3">
    <name type="scientific">Elasticomyces elasticus</name>
    <dbReference type="NCBI Taxonomy" id="574655"/>
    <lineage>
        <taxon>Eukaryota</taxon>
        <taxon>Fungi</taxon>
        <taxon>Dikarya</taxon>
        <taxon>Ascomycota</taxon>
        <taxon>Pezizomycotina</taxon>
        <taxon>Dothideomycetes</taxon>
        <taxon>Dothideomycetidae</taxon>
        <taxon>Mycosphaerellales</taxon>
        <taxon>Teratosphaeriaceae</taxon>
        <taxon>Elasticomyces</taxon>
    </lineage>
</organism>
<feature type="compositionally biased region" description="Basic residues" evidence="1">
    <location>
        <begin position="1"/>
        <end position="11"/>
    </location>
</feature>
<reference evidence="2" key="1">
    <citation type="submission" date="2023-08" db="EMBL/GenBank/DDBJ databases">
        <title>Black Yeasts Isolated from many extreme environments.</title>
        <authorList>
            <person name="Coleine C."/>
            <person name="Stajich J.E."/>
            <person name="Selbmann L."/>
        </authorList>
    </citation>
    <scope>NUCLEOTIDE SEQUENCE</scope>
    <source>
        <strain evidence="2">CCFEE 5810</strain>
    </source>
</reference>
<evidence type="ECO:0000256" key="1">
    <source>
        <dbReference type="SAM" id="MobiDB-lite"/>
    </source>
</evidence>
<dbReference type="EMBL" id="JAVRQU010000011">
    <property type="protein sequence ID" value="KAK5697327.1"/>
    <property type="molecule type" value="Genomic_DNA"/>
</dbReference>
<dbReference type="Proteomes" id="UP001310594">
    <property type="component" value="Unassembled WGS sequence"/>
</dbReference>
<dbReference type="AlphaFoldDB" id="A0AAN8A0W6"/>
<proteinExistence type="predicted"/>